<organism evidence="2 3">
    <name type="scientific">Portunus trituberculatus</name>
    <name type="common">Swimming crab</name>
    <name type="synonym">Neptunus trituberculatus</name>
    <dbReference type="NCBI Taxonomy" id="210409"/>
    <lineage>
        <taxon>Eukaryota</taxon>
        <taxon>Metazoa</taxon>
        <taxon>Ecdysozoa</taxon>
        <taxon>Arthropoda</taxon>
        <taxon>Crustacea</taxon>
        <taxon>Multicrustacea</taxon>
        <taxon>Malacostraca</taxon>
        <taxon>Eumalacostraca</taxon>
        <taxon>Eucarida</taxon>
        <taxon>Decapoda</taxon>
        <taxon>Pleocyemata</taxon>
        <taxon>Brachyura</taxon>
        <taxon>Eubrachyura</taxon>
        <taxon>Portunoidea</taxon>
        <taxon>Portunidae</taxon>
        <taxon>Portuninae</taxon>
        <taxon>Portunus</taxon>
    </lineage>
</organism>
<dbReference type="EMBL" id="VSRR010000003">
    <property type="protein sequence ID" value="MPC07556.1"/>
    <property type="molecule type" value="Genomic_DNA"/>
</dbReference>
<keyword evidence="3" id="KW-1185">Reference proteome</keyword>
<name>A0A5B7CGF6_PORTR</name>
<evidence type="ECO:0000313" key="2">
    <source>
        <dbReference type="EMBL" id="MPC07556.1"/>
    </source>
</evidence>
<keyword evidence="1" id="KW-0732">Signal</keyword>
<accession>A0A5B7CGF6</accession>
<feature type="chain" id="PRO_5023076162" evidence="1">
    <location>
        <begin position="27"/>
        <end position="65"/>
    </location>
</feature>
<evidence type="ECO:0000313" key="3">
    <source>
        <dbReference type="Proteomes" id="UP000324222"/>
    </source>
</evidence>
<protein>
    <submittedName>
        <fullName evidence="2">Uncharacterized protein</fullName>
    </submittedName>
</protein>
<dbReference type="AlphaFoldDB" id="A0A5B7CGF6"/>
<evidence type="ECO:0000256" key="1">
    <source>
        <dbReference type="SAM" id="SignalP"/>
    </source>
</evidence>
<gene>
    <name evidence="2" type="ORF">E2C01_000119</name>
</gene>
<proteinExistence type="predicted"/>
<sequence>MTDGCRVSRLQIGIIPHLLAVLFVSSDCSFRYSANSATSTITTSTIIPSTNITMPSYPHHHHYEN</sequence>
<feature type="signal peptide" evidence="1">
    <location>
        <begin position="1"/>
        <end position="26"/>
    </location>
</feature>
<reference evidence="2 3" key="1">
    <citation type="submission" date="2019-05" db="EMBL/GenBank/DDBJ databases">
        <title>Another draft genome of Portunus trituberculatus and its Hox gene families provides insights of decapod evolution.</title>
        <authorList>
            <person name="Jeong J.-H."/>
            <person name="Song I."/>
            <person name="Kim S."/>
            <person name="Choi T."/>
            <person name="Kim D."/>
            <person name="Ryu S."/>
            <person name="Kim W."/>
        </authorList>
    </citation>
    <scope>NUCLEOTIDE SEQUENCE [LARGE SCALE GENOMIC DNA]</scope>
    <source>
        <tissue evidence="2">Muscle</tissue>
    </source>
</reference>
<comment type="caution">
    <text evidence="2">The sequence shown here is derived from an EMBL/GenBank/DDBJ whole genome shotgun (WGS) entry which is preliminary data.</text>
</comment>
<dbReference type="Proteomes" id="UP000324222">
    <property type="component" value="Unassembled WGS sequence"/>
</dbReference>